<evidence type="ECO:0000256" key="4">
    <source>
        <dbReference type="SAM" id="SignalP"/>
    </source>
</evidence>
<dbReference type="Pfam" id="PF24568">
    <property type="entry name" value="CC_PcsB"/>
    <property type="match status" value="1"/>
</dbReference>
<feature type="domain" description="Peptidoglycan hydrolase PcsB coiled-coil" evidence="6">
    <location>
        <begin position="90"/>
        <end position="160"/>
    </location>
</feature>
<dbReference type="Gene3D" id="6.10.250.3150">
    <property type="match status" value="1"/>
</dbReference>
<protein>
    <submittedName>
        <fullName evidence="7">Uncharacterized protein</fullName>
    </submittedName>
</protein>
<keyword evidence="2" id="KW-0175">Coiled coil</keyword>
<organism evidence="7 8">
    <name type="scientific">Enterococcus columbae DSM 7374 = ATCC 51263</name>
    <dbReference type="NCBI Taxonomy" id="1121865"/>
    <lineage>
        <taxon>Bacteria</taxon>
        <taxon>Bacillati</taxon>
        <taxon>Bacillota</taxon>
        <taxon>Bacilli</taxon>
        <taxon>Lactobacillales</taxon>
        <taxon>Enterococcaceae</taxon>
        <taxon>Enterococcus</taxon>
    </lineage>
</organism>
<reference evidence="7 8" key="1">
    <citation type="submission" date="2013-03" db="EMBL/GenBank/DDBJ databases">
        <title>The Genome Sequence of Enterococcus columbae ATCC_51263 (PacBio/Illumina hybrid assembly).</title>
        <authorList>
            <consortium name="The Broad Institute Genomics Platform"/>
            <consortium name="The Broad Institute Genome Sequencing Center for Infectious Disease"/>
            <person name="Earl A."/>
            <person name="Russ C."/>
            <person name="Gilmore M."/>
            <person name="Surin D."/>
            <person name="Walker B."/>
            <person name="Young S."/>
            <person name="Zeng Q."/>
            <person name="Gargeya S."/>
            <person name="Fitzgerald M."/>
            <person name="Haas B."/>
            <person name="Abouelleil A."/>
            <person name="Allen A.W."/>
            <person name="Alvarado L."/>
            <person name="Arachchi H.M."/>
            <person name="Berlin A.M."/>
            <person name="Chapman S.B."/>
            <person name="Gainer-Dewar J."/>
            <person name="Goldberg J."/>
            <person name="Griggs A."/>
            <person name="Gujja S."/>
            <person name="Hansen M."/>
            <person name="Howarth C."/>
            <person name="Imamovic A."/>
            <person name="Ireland A."/>
            <person name="Larimer J."/>
            <person name="McCowan C."/>
            <person name="Murphy C."/>
            <person name="Pearson M."/>
            <person name="Poon T.W."/>
            <person name="Priest M."/>
            <person name="Roberts A."/>
            <person name="Saif S."/>
            <person name="Shea T."/>
            <person name="Sisk P."/>
            <person name="Sykes S."/>
            <person name="Wortman J."/>
            <person name="Nusbaum C."/>
            <person name="Birren B."/>
        </authorList>
    </citation>
    <scope>NUCLEOTIDE SEQUENCE [LARGE SCALE GENOMIC DNA]</scope>
    <source>
        <strain evidence="7 8">ATCC 51263</strain>
    </source>
</reference>
<feature type="compositionally biased region" description="Polar residues" evidence="3">
    <location>
        <begin position="251"/>
        <end position="271"/>
    </location>
</feature>
<dbReference type="Gene3D" id="2.70.70.10">
    <property type="entry name" value="Glucose Permease (Domain IIA)"/>
    <property type="match status" value="1"/>
</dbReference>
<keyword evidence="8" id="KW-1185">Reference proteome</keyword>
<proteinExistence type="predicted"/>
<dbReference type="InterPro" id="IPR050570">
    <property type="entry name" value="Cell_wall_metabolism_enzyme"/>
</dbReference>
<evidence type="ECO:0000313" key="7">
    <source>
        <dbReference type="EMBL" id="EOW87797.1"/>
    </source>
</evidence>
<evidence type="ECO:0000256" key="3">
    <source>
        <dbReference type="SAM" id="MobiDB-lite"/>
    </source>
</evidence>
<feature type="region of interest" description="Disordered" evidence="3">
    <location>
        <begin position="250"/>
        <end position="274"/>
    </location>
</feature>
<evidence type="ECO:0000259" key="6">
    <source>
        <dbReference type="Pfam" id="PF24568"/>
    </source>
</evidence>
<dbReference type="PANTHER" id="PTHR21666">
    <property type="entry name" value="PEPTIDASE-RELATED"/>
    <property type="match status" value="1"/>
</dbReference>
<dbReference type="GO" id="GO:0004222">
    <property type="term" value="F:metalloendopeptidase activity"/>
    <property type="evidence" value="ECO:0007669"/>
    <property type="project" value="TreeGrafter"/>
</dbReference>
<evidence type="ECO:0000256" key="2">
    <source>
        <dbReference type="SAM" id="Coils"/>
    </source>
</evidence>
<dbReference type="eggNOG" id="COG4942">
    <property type="taxonomic scope" value="Bacteria"/>
</dbReference>
<dbReference type="InterPro" id="IPR011055">
    <property type="entry name" value="Dup_hybrid_motif"/>
</dbReference>
<evidence type="ECO:0000259" key="5">
    <source>
        <dbReference type="Pfam" id="PF01551"/>
    </source>
</evidence>
<dbReference type="RefSeq" id="WP_016184288.1">
    <property type="nucleotide sequence ID" value="NZ_JXKI01000019.1"/>
</dbReference>
<dbReference type="InterPro" id="IPR057309">
    <property type="entry name" value="PcsB_CC"/>
</dbReference>
<dbReference type="CDD" id="cd12797">
    <property type="entry name" value="M23_peptidase"/>
    <property type="match status" value="1"/>
</dbReference>
<dbReference type="Proteomes" id="UP000014113">
    <property type="component" value="Unassembled WGS sequence"/>
</dbReference>
<feature type="chain" id="PRO_5030177098" evidence="4">
    <location>
        <begin position="25"/>
        <end position="399"/>
    </location>
</feature>
<dbReference type="PANTHER" id="PTHR21666:SF270">
    <property type="entry name" value="MUREIN HYDROLASE ACTIVATOR ENVC"/>
    <property type="match status" value="1"/>
</dbReference>
<name>S0K205_9ENTE</name>
<feature type="coiled-coil region" evidence="2">
    <location>
        <begin position="155"/>
        <end position="238"/>
    </location>
</feature>
<dbReference type="SUPFAM" id="SSF51261">
    <property type="entry name" value="Duplicated hybrid motif"/>
    <property type="match status" value="1"/>
</dbReference>
<feature type="coiled-coil region" evidence="2">
    <location>
        <begin position="24"/>
        <end position="86"/>
    </location>
</feature>
<sequence length="399" mass="43233">MKRHLLLAGALIFGFALSNSSVHAESIDQNIQNQNQKIQAIEQSQKQLSQEVAQLAADIKQYQTQYEQTLSQKNKKEIEVNELTQKSIVLTDKIDKRSDKIRNLARSTQMNQKSDSVLTALLEAESIGDFLSKSFAMYTFVQANQNLLDQQIADKNELEKVKTAATQALEKINEQVVSLQKTSEKLTKAKLSLEVKQNELNASLAQEQAKKAQFIKQKEAAEKAQQEALAKLKAQQAAQAAAQKQAQAAQSTQTISTGSVPASRPASSSGWNPPLASLNVSSRFGYREDPTGYSGTRHDGIDFTGSYGTPVYASRSGSIANSGYDPSAGNYVIINHGDGYYSYYLHLSSILVGSGSVSAGQTIGLMGTTGNSTGVHLHFGIATTPNWRGFIDPGPILGV</sequence>
<dbReference type="OrthoDB" id="9805070at2"/>
<feature type="signal peptide" evidence="4">
    <location>
        <begin position="1"/>
        <end position="24"/>
    </location>
</feature>
<keyword evidence="1 4" id="KW-0732">Signal</keyword>
<feature type="domain" description="M23ase beta-sheet core" evidence="5">
    <location>
        <begin position="297"/>
        <end position="382"/>
    </location>
</feature>
<gene>
    <name evidence="7" type="ORF">I568_00083</name>
</gene>
<accession>S0K205</accession>
<dbReference type="EMBL" id="ASWJ01000001">
    <property type="protein sequence ID" value="EOW87797.1"/>
    <property type="molecule type" value="Genomic_DNA"/>
</dbReference>
<evidence type="ECO:0000313" key="8">
    <source>
        <dbReference type="Proteomes" id="UP000014113"/>
    </source>
</evidence>
<dbReference type="Pfam" id="PF01551">
    <property type="entry name" value="Peptidase_M23"/>
    <property type="match status" value="1"/>
</dbReference>
<dbReference type="STRING" id="1121865.OMW_02192"/>
<comment type="caution">
    <text evidence="7">The sequence shown here is derived from an EMBL/GenBank/DDBJ whole genome shotgun (WGS) entry which is preliminary data.</text>
</comment>
<dbReference type="AlphaFoldDB" id="S0K205"/>
<dbReference type="PATRIC" id="fig|1121865.3.peg.2136"/>
<dbReference type="InterPro" id="IPR016047">
    <property type="entry name" value="M23ase_b-sheet_dom"/>
</dbReference>
<evidence type="ECO:0000256" key="1">
    <source>
        <dbReference type="ARBA" id="ARBA00022729"/>
    </source>
</evidence>